<reference evidence="3 4" key="1">
    <citation type="journal article" date="2016" name="Nat. Commun.">
        <title>Thousands of microbial genomes shed light on interconnected biogeochemical processes in an aquifer system.</title>
        <authorList>
            <person name="Anantharaman K."/>
            <person name="Brown C.T."/>
            <person name="Hug L.A."/>
            <person name="Sharon I."/>
            <person name="Castelle C.J."/>
            <person name="Probst A.J."/>
            <person name="Thomas B.C."/>
            <person name="Singh A."/>
            <person name="Wilkins M.J."/>
            <person name="Karaoz U."/>
            <person name="Brodie E.L."/>
            <person name="Williams K.H."/>
            <person name="Hubbard S.S."/>
            <person name="Banfield J.F."/>
        </authorList>
    </citation>
    <scope>NUCLEOTIDE SEQUENCE [LARGE SCALE GENOMIC DNA]</scope>
</reference>
<feature type="transmembrane region" description="Helical" evidence="1">
    <location>
        <begin position="6"/>
        <end position="26"/>
    </location>
</feature>
<organism evidence="3 4">
    <name type="scientific">Candidatus Gottesmanbacteria bacterium RIFCSPHIGHO2_01_FULL_40_15</name>
    <dbReference type="NCBI Taxonomy" id="1798376"/>
    <lineage>
        <taxon>Bacteria</taxon>
        <taxon>Candidatus Gottesmaniibacteriota</taxon>
    </lineage>
</organism>
<dbReference type="AlphaFoldDB" id="A0A1F5Z667"/>
<name>A0A1F5Z667_9BACT</name>
<proteinExistence type="predicted"/>
<keyword evidence="1" id="KW-1133">Transmembrane helix</keyword>
<evidence type="ECO:0000313" key="3">
    <source>
        <dbReference type="EMBL" id="OGG07893.1"/>
    </source>
</evidence>
<keyword evidence="1" id="KW-0812">Transmembrane</keyword>
<accession>A0A1F5Z667</accession>
<feature type="domain" description="Phosphodiester glycosidase" evidence="2">
    <location>
        <begin position="98"/>
        <end position="248"/>
    </location>
</feature>
<evidence type="ECO:0000259" key="2">
    <source>
        <dbReference type="Pfam" id="PF09992"/>
    </source>
</evidence>
<keyword evidence="1" id="KW-0472">Membrane</keyword>
<evidence type="ECO:0000256" key="1">
    <source>
        <dbReference type="SAM" id="Phobius"/>
    </source>
</evidence>
<comment type="caution">
    <text evidence="3">The sequence shown here is derived from an EMBL/GenBank/DDBJ whole genome shotgun (WGS) entry which is preliminary data.</text>
</comment>
<dbReference type="Proteomes" id="UP000177354">
    <property type="component" value="Unassembled WGS sequence"/>
</dbReference>
<gene>
    <name evidence="3" type="ORF">A2777_00605</name>
</gene>
<evidence type="ECO:0000313" key="4">
    <source>
        <dbReference type="Proteomes" id="UP000177354"/>
    </source>
</evidence>
<dbReference type="EMBL" id="MFJF01000007">
    <property type="protein sequence ID" value="OGG07893.1"/>
    <property type="molecule type" value="Genomic_DNA"/>
</dbReference>
<sequence length="276" mass="30800">MQRFTIPIILLVTVILSVFKIFNYLLKSDKGNILSSGSYISPTPTPLFLPNGTITEKTYLGKKYLIFSVKVTNQQSKIEIIPNFSEKSTGSNLMEKYNCDAAINGGFYLGNSTPLGLFIKSGKVFGKEAKSSIANMFVWQDLAGDIKFVREPPLNLQFTNFIFQTGPYIIPGEKPLKLLRDERARRSLLSKDFQGNLYFISITLKDNLDGGPHLSDIPVIFGQLKKENILPFEEMVNLDGGSASFFYSGDRHKNLILSSWSAIGSILCAKFIESQP</sequence>
<protein>
    <recommendedName>
        <fullName evidence="2">Phosphodiester glycosidase domain-containing protein</fullName>
    </recommendedName>
</protein>
<dbReference type="InterPro" id="IPR018711">
    <property type="entry name" value="NAGPA"/>
</dbReference>
<dbReference type="Pfam" id="PF09992">
    <property type="entry name" value="NAGPA"/>
    <property type="match status" value="1"/>
</dbReference>